<name>A0A3P9IR96_ORYLA</name>
<keyword evidence="3" id="KW-0472">Membrane</keyword>
<dbReference type="PANTHER" id="PTHR23411">
    <property type="entry name" value="TAPASIN"/>
    <property type="match status" value="1"/>
</dbReference>
<keyword evidence="2" id="KW-0393">Immunoglobulin domain</keyword>
<dbReference type="AlphaFoldDB" id="A0A3P9IR96"/>
<dbReference type="InterPro" id="IPR007110">
    <property type="entry name" value="Ig-like_dom"/>
</dbReference>
<keyword evidence="3" id="KW-1133">Transmembrane helix</keyword>
<dbReference type="InterPro" id="IPR013783">
    <property type="entry name" value="Ig-like_fold"/>
</dbReference>
<dbReference type="SUPFAM" id="SSF48726">
    <property type="entry name" value="Immunoglobulin"/>
    <property type="match status" value="3"/>
</dbReference>
<dbReference type="SMART" id="SM00407">
    <property type="entry name" value="IGc1"/>
    <property type="match status" value="2"/>
</dbReference>
<dbReference type="FunFam" id="2.60.40.10:FF:002350">
    <property type="entry name" value="Immunoglobulin heavy variable 1-4"/>
    <property type="match status" value="1"/>
</dbReference>
<dbReference type="InterPro" id="IPR050380">
    <property type="entry name" value="Immune_Resp_Modulators"/>
</dbReference>
<evidence type="ECO:0000256" key="2">
    <source>
        <dbReference type="ARBA" id="ARBA00023319"/>
    </source>
</evidence>
<dbReference type="Gene3D" id="2.60.40.10">
    <property type="entry name" value="Immunoglobulins"/>
    <property type="match status" value="3"/>
</dbReference>
<accession>A0A3P9IR96</accession>
<feature type="domain" description="Ig-like" evidence="4">
    <location>
        <begin position="109"/>
        <end position="195"/>
    </location>
</feature>
<dbReference type="PROSITE" id="PS50835">
    <property type="entry name" value="IG_LIKE"/>
    <property type="match status" value="3"/>
</dbReference>
<reference evidence="5" key="3">
    <citation type="submission" date="2025-08" db="UniProtKB">
        <authorList>
            <consortium name="Ensembl"/>
        </authorList>
    </citation>
    <scope>IDENTIFICATION</scope>
    <source>
        <strain evidence="5">HSOK</strain>
    </source>
</reference>
<feature type="transmembrane region" description="Helical" evidence="3">
    <location>
        <begin position="352"/>
        <end position="371"/>
    </location>
</feature>
<reference evidence="5" key="4">
    <citation type="submission" date="2025-09" db="UniProtKB">
        <authorList>
            <consortium name="Ensembl"/>
        </authorList>
    </citation>
    <scope>IDENTIFICATION</scope>
    <source>
        <strain evidence="5">HSOK</strain>
    </source>
</reference>
<sequence length="391" mass="43601">VKSTTPQAPNVFPLMPCGPQSRDTVTLGCLATGFTPSSLNFSWKQGTNSLENITQYPSILKNDRYLGISQVQVSRQDWDAKKPFQCAATHGLKRRTAYIIKPHVLFRSPNLTTSFSLDEEKQQASFYCFAKDFSPRTHEIIWQKVGSEKASILDETSVFSEGRNDTNGAKLYSAASLLTVNPTELTSGSVVYFLCFLVLAGGPAQRPSVFMLPPVEHAKNKEVTLTCSVKDFFPEEVFVAWLVDDDVVDSKYKTSTTSPVEKEGSYLVYSQLTLTDDQWKQSGVVYSCAVYHESITNSTRSIVRSIGFSTADKNNLVNLNLNISEMCKFLHETVCSCKEEMEAEEDHMANTALTFIFLFIMTLLFSVGTTLSKVNASFVYNGLRFQPKGKQ</sequence>
<evidence type="ECO:0000259" key="4">
    <source>
        <dbReference type="PROSITE" id="PS50835"/>
    </source>
</evidence>
<evidence type="ECO:0000256" key="1">
    <source>
        <dbReference type="ARBA" id="ARBA00023157"/>
    </source>
</evidence>
<proteinExistence type="predicted"/>
<reference key="1">
    <citation type="journal article" date="2007" name="Nature">
        <title>The medaka draft genome and insights into vertebrate genome evolution.</title>
        <authorList>
            <person name="Kasahara M."/>
            <person name="Naruse K."/>
            <person name="Sasaki S."/>
            <person name="Nakatani Y."/>
            <person name="Qu W."/>
            <person name="Ahsan B."/>
            <person name="Yamada T."/>
            <person name="Nagayasu Y."/>
            <person name="Doi K."/>
            <person name="Kasai Y."/>
            <person name="Jindo T."/>
            <person name="Kobayashi D."/>
            <person name="Shimada A."/>
            <person name="Toyoda A."/>
            <person name="Kuroki Y."/>
            <person name="Fujiyama A."/>
            <person name="Sasaki T."/>
            <person name="Shimizu A."/>
            <person name="Asakawa S."/>
            <person name="Shimizu N."/>
            <person name="Hashimoto S."/>
            <person name="Yang J."/>
            <person name="Lee Y."/>
            <person name="Matsushima K."/>
            <person name="Sugano S."/>
            <person name="Sakaizumi M."/>
            <person name="Narita T."/>
            <person name="Ohishi K."/>
            <person name="Haga S."/>
            <person name="Ohta F."/>
            <person name="Nomoto H."/>
            <person name="Nogata K."/>
            <person name="Morishita T."/>
            <person name="Endo T."/>
            <person name="Shin-I T."/>
            <person name="Takeda H."/>
            <person name="Morishita S."/>
            <person name="Kohara Y."/>
        </authorList>
    </citation>
    <scope>NUCLEOTIDE SEQUENCE [LARGE SCALE GENOMIC DNA]</scope>
    <source>
        <strain>Hd-rR</strain>
    </source>
</reference>
<evidence type="ECO:0000256" key="3">
    <source>
        <dbReference type="SAM" id="Phobius"/>
    </source>
</evidence>
<keyword evidence="1" id="KW-1015">Disulfide bond</keyword>
<dbReference type="Pfam" id="PF07654">
    <property type="entry name" value="C1-set"/>
    <property type="match status" value="2"/>
</dbReference>
<dbReference type="Proteomes" id="UP000265200">
    <property type="component" value="Chromosome 8"/>
</dbReference>
<dbReference type="InterPro" id="IPR036179">
    <property type="entry name" value="Ig-like_dom_sf"/>
</dbReference>
<dbReference type="FunFam" id="2.60.40.10:FF:000283">
    <property type="entry name" value="Immunoglobulin kappa constant"/>
    <property type="match status" value="1"/>
</dbReference>
<dbReference type="Ensembl" id="ENSORLT00015012963.1">
    <property type="protein sequence ID" value="ENSORLP00015022462.1"/>
    <property type="gene ID" value="ENSORLG00015001862.1"/>
</dbReference>
<feature type="domain" description="Ig-like" evidence="4">
    <location>
        <begin position="207"/>
        <end position="303"/>
    </location>
</feature>
<organism evidence="5 6">
    <name type="scientific">Oryzias latipes</name>
    <name type="common">Japanese rice fish</name>
    <name type="synonym">Japanese killifish</name>
    <dbReference type="NCBI Taxonomy" id="8090"/>
    <lineage>
        <taxon>Eukaryota</taxon>
        <taxon>Metazoa</taxon>
        <taxon>Chordata</taxon>
        <taxon>Craniata</taxon>
        <taxon>Vertebrata</taxon>
        <taxon>Euteleostomi</taxon>
        <taxon>Actinopterygii</taxon>
        <taxon>Neopterygii</taxon>
        <taxon>Teleostei</taxon>
        <taxon>Neoteleostei</taxon>
        <taxon>Acanthomorphata</taxon>
        <taxon>Ovalentaria</taxon>
        <taxon>Atherinomorphae</taxon>
        <taxon>Beloniformes</taxon>
        <taxon>Adrianichthyidae</taxon>
        <taxon>Oryziinae</taxon>
        <taxon>Oryzias</taxon>
    </lineage>
</organism>
<evidence type="ECO:0000313" key="6">
    <source>
        <dbReference type="Proteomes" id="UP000265200"/>
    </source>
</evidence>
<reference evidence="5 6" key="2">
    <citation type="submission" date="2017-04" db="EMBL/GenBank/DDBJ databases">
        <title>CpG methylation of centromeres and impact of large insertions on vertebrate speciation.</title>
        <authorList>
            <person name="Ichikawa K."/>
            <person name="Yoshimura J."/>
            <person name="Morishita S."/>
        </authorList>
    </citation>
    <scope>NUCLEOTIDE SEQUENCE</scope>
    <source>
        <strain evidence="5 6">HSOK</strain>
    </source>
</reference>
<feature type="domain" description="Ig-like" evidence="4">
    <location>
        <begin position="9"/>
        <end position="91"/>
    </location>
</feature>
<evidence type="ECO:0000313" key="5">
    <source>
        <dbReference type="Ensembl" id="ENSORLP00015022462.1"/>
    </source>
</evidence>
<keyword evidence="3" id="KW-0812">Transmembrane</keyword>
<dbReference type="InterPro" id="IPR003597">
    <property type="entry name" value="Ig_C1-set"/>
</dbReference>
<protein>
    <recommendedName>
        <fullName evidence="4">Ig-like domain-containing protein</fullName>
    </recommendedName>
</protein>